<dbReference type="InterPro" id="IPR023584">
    <property type="entry name" value="Ribosome_recyc_fac_dom"/>
</dbReference>
<dbReference type="GO" id="GO:0043023">
    <property type="term" value="F:ribosomal large subunit binding"/>
    <property type="evidence" value="ECO:0007669"/>
    <property type="project" value="TreeGrafter"/>
</dbReference>
<evidence type="ECO:0000313" key="5">
    <source>
        <dbReference type="EMBL" id="OGI87174.1"/>
    </source>
</evidence>
<sequence>MTYTFFRLKNELEKIEEWLRKEYSQIRTGQASPIILDGLQIDSYGSQVPIKNIASIIIEDPKTLRISPWDKQQVKNIEKAITVSNLGLSVSVDNLGIRVIFPQLTTETRTNLIKILKDKLEEARVSVRRERDQAWGDIQQKEKNKEIAEDDKFSFKKELQEEIDLMNKKLEETFKKKESDIMN</sequence>
<gene>
    <name evidence="5" type="ORF">A2995_02045</name>
</gene>
<dbReference type="InterPro" id="IPR002661">
    <property type="entry name" value="Ribosome_recyc_fac"/>
</dbReference>
<dbReference type="Gene3D" id="3.30.1360.40">
    <property type="match status" value="1"/>
</dbReference>
<evidence type="ECO:0000259" key="4">
    <source>
        <dbReference type="Pfam" id="PF01765"/>
    </source>
</evidence>
<dbReference type="EMBL" id="MFUP01000015">
    <property type="protein sequence ID" value="OGI87174.1"/>
    <property type="molecule type" value="Genomic_DNA"/>
</dbReference>
<dbReference type="Pfam" id="PF01765">
    <property type="entry name" value="RRF"/>
    <property type="match status" value="1"/>
</dbReference>
<evidence type="ECO:0000313" key="6">
    <source>
        <dbReference type="Proteomes" id="UP000185809"/>
    </source>
</evidence>
<feature type="coiled-coil region" evidence="3">
    <location>
        <begin position="113"/>
        <end position="176"/>
    </location>
</feature>
<keyword evidence="2" id="KW-0648">Protein biosynthesis</keyword>
<dbReference type="NCBIfam" id="TIGR00496">
    <property type="entry name" value="frr"/>
    <property type="match status" value="1"/>
</dbReference>
<reference evidence="5 6" key="1">
    <citation type="journal article" date="2016" name="Nat. Commun.">
        <title>Thousands of microbial genomes shed light on interconnected biogeochemical processes in an aquifer system.</title>
        <authorList>
            <person name="Anantharaman K."/>
            <person name="Brown C.T."/>
            <person name="Hug L.A."/>
            <person name="Sharon I."/>
            <person name="Castelle C.J."/>
            <person name="Probst A.J."/>
            <person name="Thomas B.C."/>
            <person name="Singh A."/>
            <person name="Wilkins M.J."/>
            <person name="Karaoz U."/>
            <person name="Brodie E.L."/>
            <person name="Williams K.H."/>
            <person name="Hubbard S.S."/>
            <person name="Banfield J.F."/>
        </authorList>
    </citation>
    <scope>NUCLEOTIDE SEQUENCE [LARGE SCALE GENOMIC DNA]</scope>
</reference>
<evidence type="ECO:0000256" key="1">
    <source>
        <dbReference type="ARBA" id="ARBA00005912"/>
    </source>
</evidence>
<dbReference type="GO" id="GO:0006412">
    <property type="term" value="P:translation"/>
    <property type="evidence" value="ECO:0007669"/>
    <property type="project" value="UniProtKB-KW"/>
</dbReference>
<dbReference type="PANTHER" id="PTHR20982">
    <property type="entry name" value="RIBOSOME RECYCLING FACTOR"/>
    <property type="match status" value="1"/>
</dbReference>
<proteinExistence type="inferred from homology"/>
<comment type="similarity">
    <text evidence="1">Belongs to the RRF family.</text>
</comment>
<dbReference type="PANTHER" id="PTHR20982:SF3">
    <property type="entry name" value="MITOCHONDRIAL RIBOSOME RECYCLING FACTOR PSEUDO 1"/>
    <property type="match status" value="1"/>
</dbReference>
<dbReference type="Gene3D" id="1.10.132.20">
    <property type="entry name" value="Ribosome-recycling factor"/>
    <property type="match status" value="1"/>
</dbReference>
<comment type="caution">
    <text evidence="5">The sequence shown here is derived from an EMBL/GenBank/DDBJ whole genome shotgun (WGS) entry which is preliminary data.</text>
</comment>
<dbReference type="Proteomes" id="UP000185809">
    <property type="component" value="Unassembled WGS sequence"/>
</dbReference>
<dbReference type="FunFam" id="3.30.1360.40:FF:000001">
    <property type="entry name" value="Ribosome-recycling factor"/>
    <property type="match status" value="1"/>
</dbReference>
<dbReference type="SUPFAM" id="SSF55194">
    <property type="entry name" value="Ribosome recycling factor, RRF"/>
    <property type="match status" value="1"/>
</dbReference>
<organism evidence="5 6">
    <name type="scientific">Candidatus Nomurabacteria bacterium RIFCSPLOWO2_01_FULL_33_24</name>
    <dbReference type="NCBI Taxonomy" id="1801765"/>
    <lineage>
        <taxon>Bacteria</taxon>
        <taxon>Candidatus Nomuraibacteriota</taxon>
    </lineage>
</organism>
<accession>A0A1F6WZG6</accession>
<dbReference type="AlphaFoldDB" id="A0A1F6WZG6"/>
<protein>
    <submittedName>
        <fullName evidence="5">Ribosome recycling factor</fullName>
    </submittedName>
</protein>
<dbReference type="InterPro" id="IPR036191">
    <property type="entry name" value="RRF_sf"/>
</dbReference>
<evidence type="ECO:0000256" key="3">
    <source>
        <dbReference type="SAM" id="Coils"/>
    </source>
</evidence>
<feature type="domain" description="Ribosome recycling factor" evidence="4">
    <location>
        <begin position="19"/>
        <end position="182"/>
    </location>
</feature>
<evidence type="ECO:0000256" key="2">
    <source>
        <dbReference type="ARBA" id="ARBA00022917"/>
    </source>
</evidence>
<keyword evidence="3" id="KW-0175">Coiled coil</keyword>
<name>A0A1F6WZG6_9BACT</name>